<protein>
    <submittedName>
        <fullName evidence="2">Uncharacterized protein</fullName>
    </submittedName>
</protein>
<feature type="compositionally biased region" description="Basic and acidic residues" evidence="1">
    <location>
        <begin position="17"/>
        <end position="39"/>
    </location>
</feature>
<gene>
    <name evidence="2" type="ORF">EVAR_46474_1</name>
</gene>
<dbReference type="AlphaFoldDB" id="A0A4C1XKA1"/>
<accession>A0A4C1XKA1</accession>
<sequence length="90" mass="10268">MLQVTADVHTAVSDGDSPERRPDVEAHDVEPREGRHEAEVDPVPCANRAPITDECRTRARCCAPAPLGDRYIFFKWPNARRHRQYRFVVG</sequence>
<evidence type="ECO:0000313" key="2">
    <source>
        <dbReference type="EMBL" id="GBP62635.1"/>
    </source>
</evidence>
<name>A0A4C1XKA1_EUMVA</name>
<dbReference type="EMBL" id="BGZK01000845">
    <property type="protein sequence ID" value="GBP62635.1"/>
    <property type="molecule type" value="Genomic_DNA"/>
</dbReference>
<organism evidence="2 3">
    <name type="scientific">Eumeta variegata</name>
    <name type="common">Bagworm moth</name>
    <name type="synonym">Eumeta japonica</name>
    <dbReference type="NCBI Taxonomy" id="151549"/>
    <lineage>
        <taxon>Eukaryota</taxon>
        <taxon>Metazoa</taxon>
        <taxon>Ecdysozoa</taxon>
        <taxon>Arthropoda</taxon>
        <taxon>Hexapoda</taxon>
        <taxon>Insecta</taxon>
        <taxon>Pterygota</taxon>
        <taxon>Neoptera</taxon>
        <taxon>Endopterygota</taxon>
        <taxon>Lepidoptera</taxon>
        <taxon>Glossata</taxon>
        <taxon>Ditrysia</taxon>
        <taxon>Tineoidea</taxon>
        <taxon>Psychidae</taxon>
        <taxon>Oiketicinae</taxon>
        <taxon>Eumeta</taxon>
    </lineage>
</organism>
<evidence type="ECO:0000256" key="1">
    <source>
        <dbReference type="SAM" id="MobiDB-lite"/>
    </source>
</evidence>
<proteinExistence type="predicted"/>
<dbReference type="Proteomes" id="UP000299102">
    <property type="component" value="Unassembled WGS sequence"/>
</dbReference>
<reference evidence="2 3" key="1">
    <citation type="journal article" date="2019" name="Commun. Biol.">
        <title>The bagworm genome reveals a unique fibroin gene that provides high tensile strength.</title>
        <authorList>
            <person name="Kono N."/>
            <person name="Nakamura H."/>
            <person name="Ohtoshi R."/>
            <person name="Tomita M."/>
            <person name="Numata K."/>
            <person name="Arakawa K."/>
        </authorList>
    </citation>
    <scope>NUCLEOTIDE SEQUENCE [LARGE SCALE GENOMIC DNA]</scope>
</reference>
<keyword evidence="3" id="KW-1185">Reference proteome</keyword>
<evidence type="ECO:0000313" key="3">
    <source>
        <dbReference type="Proteomes" id="UP000299102"/>
    </source>
</evidence>
<feature type="region of interest" description="Disordered" evidence="1">
    <location>
        <begin position="1"/>
        <end position="41"/>
    </location>
</feature>
<comment type="caution">
    <text evidence="2">The sequence shown here is derived from an EMBL/GenBank/DDBJ whole genome shotgun (WGS) entry which is preliminary data.</text>
</comment>